<comment type="caution">
    <text evidence="5">The sequence shown here is derived from an EMBL/GenBank/DDBJ whole genome shotgun (WGS) entry which is preliminary data.</text>
</comment>
<proteinExistence type="predicted"/>
<evidence type="ECO:0000313" key="5">
    <source>
        <dbReference type="EMBL" id="MBU7597639.1"/>
    </source>
</evidence>
<feature type="compositionally biased region" description="Low complexity" evidence="3">
    <location>
        <begin position="136"/>
        <end position="161"/>
    </location>
</feature>
<dbReference type="EMBL" id="JAELVF020000001">
    <property type="protein sequence ID" value="MBU7597639.1"/>
    <property type="molecule type" value="Genomic_DNA"/>
</dbReference>
<dbReference type="InterPro" id="IPR001647">
    <property type="entry name" value="HTH_TetR"/>
</dbReference>
<name>A0A949JK21_9ACTN</name>
<evidence type="ECO:0000313" key="6">
    <source>
        <dbReference type="Proteomes" id="UP000694501"/>
    </source>
</evidence>
<dbReference type="PANTHER" id="PTHR30055">
    <property type="entry name" value="HTH-TYPE TRANSCRIPTIONAL REGULATOR RUTR"/>
    <property type="match status" value="1"/>
</dbReference>
<sequence>MPRPTRAEVDAEIIEAAAELFRAQGYLGTSVQQVADRVGYSKTGLLHRFPSKERLLAAVLAPPLAEFAALRATWAALPPGPERRMRASADLVDLALRHRASVGLVLDSGLPMLRTELRAESGVLTELDDHRTETLAEFSTSGESAAGSSADTSGSASGAAALPEDGSVAAQLAVMGLVHTVACRQEPAEVLRAPLLRAFRAACGVRPAA</sequence>
<dbReference type="Proteomes" id="UP000694501">
    <property type="component" value="Unassembled WGS sequence"/>
</dbReference>
<feature type="domain" description="HTH tetR-type" evidence="4">
    <location>
        <begin position="7"/>
        <end position="67"/>
    </location>
</feature>
<evidence type="ECO:0000256" key="2">
    <source>
        <dbReference type="PROSITE-ProRule" id="PRU00335"/>
    </source>
</evidence>
<dbReference type="GO" id="GO:0003700">
    <property type="term" value="F:DNA-binding transcription factor activity"/>
    <property type="evidence" value="ECO:0007669"/>
    <property type="project" value="TreeGrafter"/>
</dbReference>
<evidence type="ECO:0000259" key="4">
    <source>
        <dbReference type="PROSITE" id="PS50977"/>
    </source>
</evidence>
<protein>
    <submittedName>
        <fullName evidence="5">TetR/AcrR family transcriptional regulator</fullName>
    </submittedName>
</protein>
<dbReference type="Gene3D" id="1.10.357.10">
    <property type="entry name" value="Tetracycline Repressor, domain 2"/>
    <property type="match status" value="1"/>
</dbReference>
<dbReference type="RefSeq" id="WP_211041517.1">
    <property type="nucleotide sequence ID" value="NZ_JAELVF020000001.1"/>
</dbReference>
<evidence type="ECO:0000256" key="1">
    <source>
        <dbReference type="ARBA" id="ARBA00023125"/>
    </source>
</evidence>
<evidence type="ECO:0000256" key="3">
    <source>
        <dbReference type="SAM" id="MobiDB-lite"/>
    </source>
</evidence>
<keyword evidence="1 2" id="KW-0238">DNA-binding</keyword>
<dbReference type="PROSITE" id="PS50977">
    <property type="entry name" value="HTH_TETR_2"/>
    <property type="match status" value="1"/>
</dbReference>
<gene>
    <name evidence="5" type="ORF">JGS22_008405</name>
</gene>
<dbReference type="PRINTS" id="PR00455">
    <property type="entry name" value="HTHTETR"/>
</dbReference>
<organism evidence="5 6">
    <name type="scientific">Streptomyces tardus</name>
    <dbReference type="NCBI Taxonomy" id="2780544"/>
    <lineage>
        <taxon>Bacteria</taxon>
        <taxon>Bacillati</taxon>
        <taxon>Actinomycetota</taxon>
        <taxon>Actinomycetes</taxon>
        <taxon>Kitasatosporales</taxon>
        <taxon>Streptomycetaceae</taxon>
        <taxon>Streptomyces</taxon>
    </lineage>
</organism>
<dbReference type="InterPro" id="IPR050109">
    <property type="entry name" value="HTH-type_TetR-like_transc_reg"/>
</dbReference>
<dbReference type="PANTHER" id="PTHR30055:SF226">
    <property type="entry name" value="HTH-TYPE TRANSCRIPTIONAL REGULATOR PKSA"/>
    <property type="match status" value="1"/>
</dbReference>
<dbReference type="GO" id="GO:0000976">
    <property type="term" value="F:transcription cis-regulatory region binding"/>
    <property type="evidence" value="ECO:0007669"/>
    <property type="project" value="TreeGrafter"/>
</dbReference>
<feature type="region of interest" description="Disordered" evidence="3">
    <location>
        <begin position="135"/>
        <end position="161"/>
    </location>
</feature>
<feature type="DNA-binding region" description="H-T-H motif" evidence="2">
    <location>
        <begin position="30"/>
        <end position="49"/>
    </location>
</feature>
<keyword evidence="6" id="KW-1185">Reference proteome</keyword>
<dbReference type="Pfam" id="PF00440">
    <property type="entry name" value="TetR_N"/>
    <property type="match status" value="1"/>
</dbReference>
<dbReference type="AlphaFoldDB" id="A0A949JK21"/>
<reference evidence="5" key="1">
    <citation type="submission" date="2021-06" db="EMBL/GenBank/DDBJ databases">
        <title>Sequencing of actinobacteria type strains.</title>
        <authorList>
            <person name="Nguyen G.-S."/>
            <person name="Wentzel A."/>
        </authorList>
    </citation>
    <scope>NUCLEOTIDE SEQUENCE</scope>
    <source>
        <strain evidence="5">P38-E01</strain>
    </source>
</reference>
<accession>A0A949JK21</accession>
<dbReference type="SUPFAM" id="SSF46689">
    <property type="entry name" value="Homeodomain-like"/>
    <property type="match status" value="1"/>
</dbReference>
<dbReference type="InterPro" id="IPR009057">
    <property type="entry name" value="Homeodomain-like_sf"/>
</dbReference>